<feature type="domain" description="Tail spike" evidence="1">
    <location>
        <begin position="92"/>
        <end position="364"/>
    </location>
</feature>
<sequence length="1046" mass="112312">MRLSQYSRWDAYLGEIIPIGTVTRTRNIDGTDKIEFITDQDVEKGDRLVFADSMNRIREYEVDTTDANRTNGTPATTVTAVDAVNELATILIEDKRNRDTTASGCLAKALENTRWTIGTVQAGTTTQRADLAFYHISVLEALQNICDTYGLELETSYTANQTGDGIGTRTISLLERRGTPDTGKRFTYGKDLTGIRRTVNTERPITRLYAYGKGVESTDDDGNSTGGYSRKITFADINNGKPYIDDTSALATWGLPDGQGGRRHSEGQYDNGDCEDPKQLLAEAKTYLKEHNHPSVSYEADVISLGQAGYDAEGTDIGDGVQIIDTTFPTPLRLEGRILEIEEHLGAGNAETTITLGNIIQTLTGRQDTQRQHLDKLINSSGAWNSAAAGSGPYIGDLINRVNEIMNATGGYTYLVPGQGIYVYDKPRDQNPTQCIQIGGGYWRIADSRKANGDWNFRSLANGKGIFADTLFTGRLADAAGLNYIDLDTGEVSLAARALVGGKTVQQYADQTLSDANSYTDTAKQAAINEAKRQADAADAAKLAEAKTYAETKAADALTAAKAQSKSDSDAAKAAAQAYVDALDESLGQKSVFDRLTNNGATQGIYLQGGLLYLNATYMKTGVLDAALVKTGRLTDKKGLNYIDLDTGEISLSSQTSIGEDTTLGDLSTKSYAEQLKQEAQEWAQAQAQAGDKATLDSAAKDATSKANAAEANANAHSDAADAKTLASSKAYADSGDTTVLAAAKAFATDESKSAVDTFEGELTQTYIFNKLTNNGQSQGLYLLGGKLYINAEYIDTGILKGGNSYFNLDTGKMYMENGVITSATINTSKIVGAAEGSTFISNDGNSWLKFGQFTSIRNEIGSGQAFGLQVKSSDAALQLAKSYLQLLVDSGSTSSRVDLSPSKSALVYNNSHVQVSSDAIRLFLDADSYITIAQNQITFQSGSGNMYLDNNGLHASIAGLDVTMPKSGVYSGNTNGYGEIRFAHGCGYTPTVVVSMSYTNTDAGIHFHPVVQSVDSTYCMVRFVRNDKDAWVSDVQKVSVQWIAY</sequence>
<dbReference type="NCBIfam" id="TIGR01665">
    <property type="entry name" value="put_anti_recept"/>
    <property type="match status" value="1"/>
</dbReference>
<reference evidence="2 3" key="1">
    <citation type="submission" date="2014-03" db="EMBL/GenBank/DDBJ databases">
        <title>Genomics of Bifidobacteria.</title>
        <authorList>
            <person name="Ventura M."/>
            <person name="Milani C."/>
            <person name="Lugli G.A."/>
        </authorList>
    </citation>
    <scope>NUCLEOTIDE SEQUENCE [LARGE SCALE GENOMIC DNA]</scope>
    <source>
        <strain evidence="2 3">DSM 23969</strain>
    </source>
</reference>
<gene>
    <name evidence="2" type="ORF">BBIA_2552</name>
</gene>
<name>A0A086ZDU6_9BIFI</name>
<dbReference type="AlphaFoldDB" id="A0A086ZDU6"/>
<dbReference type="InterPro" id="IPR007119">
    <property type="entry name" value="Phage_tail_spike_N"/>
</dbReference>
<dbReference type="RefSeq" id="WP_051924076.1">
    <property type="nucleotide sequence ID" value="NZ_JGYN01000045.1"/>
</dbReference>
<proteinExistence type="predicted"/>
<keyword evidence="3" id="KW-1185">Reference proteome</keyword>
<dbReference type="Proteomes" id="UP000029108">
    <property type="component" value="Unassembled WGS sequence"/>
</dbReference>
<evidence type="ECO:0000259" key="1">
    <source>
        <dbReference type="Pfam" id="PF06605"/>
    </source>
</evidence>
<evidence type="ECO:0000313" key="2">
    <source>
        <dbReference type="EMBL" id="KFI44696.1"/>
    </source>
</evidence>
<organism evidence="2 3">
    <name type="scientific">Bifidobacterium biavatii DSM 23969</name>
    <dbReference type="NCBI Taxonomy" id="1437608"/>
    <lineage>
        <taxon>Bacteria</taxon>
        <taxon>Bacillati</taxon>
        <taxon>Actinomycetota</taxon>
        <taxon>Actinomycetes</taxon>
        <taxon>Bifidobacteriales</taxon>
        <taxon>Bifidobacteriaceae</taxon>
        <taxon>Bifidobacterium</taxon>
    </lineage>
</organism>
<dbReference type="EMBL" id="JGYN01000045">
    <property type="protein sequence ID" value="KFI44696.1"/>
    <property type="molecule type" value="Genomic_DNA"/>
</dbReference>
<comment type="caution">
    <text evidence="2">The sequence shown here is derived from an EMBL/GenBank/DDBJ whole genome shotgun (WGS) entry which is preliminary data.</text>
</comment>
<accession>A0A086ZDU6</accession>
<dbReference type="InterPro" id="IPR010572">
    <property type="entry name" value="Tail_dom"/>
</dbReference>
<protein>
    <submittedName>
        <fullName evidence="2">Phage tail fiber protein</fullName>
    </submittedName>
</protein>
<dbReference type="eggNOG" id="COG4926">
    <property type="taxonomic scope" value="Bacteria"/>
</dbReference>
<evidence type="ECO:0000313" key="3">
    <source>
        <dbReference type="Proteomes" id="UP000029108"/>
    </source>
</evidence>
<dbReference type="Pfam" id="PF06605">
    <property type="entry name" value="Prophage_tail"/>
    <property type="match status" value="1"/>
</dbReference>